<dbReference type="InterPro" id="IPR007140">
    <property type="entry name" value="DUF350"/>
</dbReference>
<evidence type="ECO:0000256" key="1">
    <source>
        <dbReference type="ARBA" id="ARBA00004651"/>
    </source>
</evidence>
<dbReference type="AlphaFoldDB" id="A0A1V0UUJ5"/>
<dbReference type="GO" id="GO:0005886">
    <property type="term" value="C:plasma membrane"/>
    <property type="evidence" value="ECO:0007669"/>
    <property type="project" value="UniProtKB-SubCell"/>
</dbReference>
<keyword evidence="3" id="KW-1003">Cell membrane</keyword>
<dbReference type="Proteomes" id="UP000192727">
    <property type="component" value="Chromosome"/>
</dbReference>
<gene>
    <name evidence="7" type="ORF">B7C51_15575</name>
</gene>
<dbReference type="RefSeq" id="WP_024095207.1">
    <property type="nucleotide sequence ID" value="NZ_CP019794.1"/>
</dbReference>
<organism evidence="7 8">
    <name type="scientific">Paenibacillus larvae subsp. pulvifaciens</name>
    <dbReference type="NCBI Taxonomy" id="1477"/>
    <lineage>
        <taxon>Bacteria</taxon>
        <taxon>Bacillati</taxon>
        <taxon>Bacillota</taxon>
        <taxon>Bacilli</taxon>
        <taxon>Bacillales</taxon>
        <taxon>Paenibacillaceae</taxon>
        <taxon>Paenibacillus</taxon>
    </lineage>
</organism>
<evidence type="ECO:0000256" key="6">
    <source>
        <dbReference type="ARBA" id="ARBA00023136"/>
    </source>
</evidence>
<name>A0A1V0UUJ5_9BACL</name>
<dbReference type="PANTHER" id="PTHR40043">
    <property type="entry name" value="UPF0719 INNER MEMBRANE PROTEIN YJFL"/>
    <property type="match status" value="1"/>
</dbReference>
<protein>
    <submittedName>
        <fullName evidence="7">DUF350 domain-containing protein</fullName>
    </submittedName>
</protein>
<evidence type="ECO:0000313" key="7">
    <source>
        <dbReference type="EMBL" id="ARF68909.1"/>
    </source>
</evidence>
<keyword evidence="4" id="KW-0812">Transmembrane</keyword>
<evidence type="ECO:0000256" key="5">
    <source>
        <dbReference type="ARBA" id="ARBA00022989"/>
    </source>
</evidence>
<reference evidence="7 8" key="1">
    <citation type="submission" date="2017-03" db="EMBL/GenBank/DDBJ databases">
        <title>Paenibacillus larvae genome sequencing.</title>
        <authorList>
            <person name="Dingman D.W."/>
        </authorList>
    </citation>
    <scope>NUCLEOTIDE SEQUENCE [LARGE SCALE GENOMIC DNA]</scope>
    <source>
        <strain evidence="7 8">SAG 10367</strain>
    </source>
</reference>
<comment type="similarity">
    <text evidence="2">Belongs to the UPF0719 family.</text>
</comment>
<accession>A0A1V0UUJ5</accession>
<proteinExistence type="inferred from homology"/>
<dbReference type="Pfam" id="PF03994">
    <property type="entry name" value="DUF350"/>
    <property type="match status" value="1"/>
</dbReference>
<evidence type="ECO:0000256" key="2">
    <source>
        <dbReference type="ARBA" id="ARBA00005779"/>
    </source>
</evidence>
<dbReference type="EMBL" id="CP020557">
    <property type="protein sequence ID" value="ARF68909.1"/>
    <property type="molecule type" value="Genomic_DNA"/>
</dbReference>
<comment type="subcellular location">
    <subcellularLocation>
        <location evidence="1">Cell membrane</location>
        <topology evidence="1">Multi-pass membrane protein</topology>
    </subcellularLocation>
</comment>
<keyword evidence="6" id="KW-0472">Membrane</keyword>
<evidence type="ECO:0000256" key="4">
    <source>
        <dbReference type="ARBA" id="ARBA00022692"/>
    </source>
</evidence>
<evidence type="ECO:0000313" key="8">
    <source>
        <dbReference type="Proteomes" id="UP000192727"/>
    </source>
</evidence>
<dbReference type="PANTHER" id="PTHR40043:SF1">
    <property type="entry name" value="UPF0719 INNER MEMBRANE PROTEIN YJFL"/>
    <property type="match status" value="1"/>
</dbReference>
<sequence length="129" mass="13845">MIAVNLLISFIVIVVLQIIGMLVFSWMTPFNDLEQLSKGNTAVGLAFGGKFLGTAIILGVAAYTNSSLLHMGLWFLIGYACLILTYWVFDLVTPGVSLSEHLENGNVSVGILLLCVYVGVAFAMSSLIV</sequence>
<dbReference type="GeneID" id="64217579"/>
<evidence type="ECO:0000256" key="3">
    <source>
        <dbReference type="ARBA" id="ARBA00022475"/>
    </source>
</evidence>
<keyword evidence="5" id="KW-1133">Transmembrane helix</keyword>